<dbReference type="SUPFAM" id="SSF52402">
    <property type="entry name" value="Adenine nucleotide alpha hydrolases-like"/>
    <property type="match status" value="1"/>
</dbReference>
<dbReference type="Pfam" id="PF01012">
    <property type="entry name" value="ETF"/>
    <property type="match status" value="1"/>
</dbReference>
<evidence type="ECO:0000313" key="8">
    <source>
        <dbReference type="Proteomes" id="UP000306790"/>
    </source>
</evidence>
<evidence type="ECO:0000256" key="4">
    <source>
        <dbReference type="ARBA" id="ARBA00022827"/>
    </source>
</evidence>
<dbReference type="SMART" id="SM00893">
    <property type="entry name" value="ETF"/>
    <property type="match status" value="1"/>
</dbReference>
<name>A0ABY2PQP4_9ENTR</name>
<evidence type="ECO:0000256" key="3">
    <source>
        <dbReference type="ARBA" id="ARBA00022630"/>
    </source>
</evidence>
<organism evidence="7 8">
    <name type="scientific">Citrobacter murliniae</name>
    <dbReference type="NCBI Taxonomy" id="67829"/>
    <lineage>
        <taxon>Bacteria</taxon>
        <taxon>Pseudomonadati</taxon>
        <taxon>Pseudomonadota</taxon>
        <taxon>Gammaproteobacteria</taxon>
        <taxon>Enterobacterales</taxon>
        <taxon>Enterobacteriaceae</taxon>
        <taxon>Citrobacter</taxon>
        <taxon>Citrobacter freundii complex</taxon>
    </lineage>
</organism>
<dbReference type="InterPro" id="IPR018206">
    <property type="entry name" value="ETF_asu_C_CS"/>
</dbReference>
<evidence type="ECO:0000256" key="5">
    <source>
        <dbReference type="ARBA" id="ARBA00022982"/>
    </source>
</evidence>
<keyword evidence="5" id="KW-0249">Electron transport</keyword>
<evidence type="ECO:0000313" key="7">
    <source>
        <dbReference type="EMBL" id="THE35367.1"/>
    </source>
</evidence>
<keyword evidence="2" id="KW-0813">Transport</keyword>
<proteinExistence type="inferred from homology"/>
<evidence type="ECO:0000256" key="2">
    <source>
        <dbReference type="ARBA" id="ARBA00022448"/>
    </source>
</evidence>
<feature type="domain" description="Electron transfer flavoprotein alpha/beta-subunit N-terminal" evidence="6">
    <location>
        <begin position="7"/>
        <end position="184"/>
    </location>
</feature>
<keyword evidence="4" id="KW-0274">FAD</keyword>
<dbReference type="Gene3D" id="3.40.50.620">
    <property type="entry name" value="HUPs"/>
    <property type="match status" value="1"/>
</dbReference>
<dbReference type="InterPro" id="IPR001308">
    <property type="entry name" value="ETF_a/FixB"/>
</dbReference>
<evidence type="ECO:0000256" key="1">
    <source>
        <dbReference type="ARBA" id="ARBA00005817"/>
    </source>
</evidence>
<dbReference type="InterPro" id="IPR029035">
    <property type="entry name" value="DHS-like_NAD/FAD-binding_dom"/>
</dbReference>
<accession>A0ABY2PQP4</accession>
<dbReference type="PANTHER" id="PTHR43153">
    <property type="entry name" value="ELECTRON TRANSFER FLAVOPROTEIN ALPHA"/>
    <property type="match status" value="1"/>
</dbReference>
<dbReference type="Pfam" id="PF00766">
    <property type="entry name" value="ETF_alpha"/>
    <property type="match status" value="1"/>
</dbReference>
<dbReference type="InterPro" id="IPR014731">
    <property type="entry name" value="ETF_asu_C"/>
</dbReference>
<evidence type="ECO:0000259" key="6">
    <source>
        <dbReference type="SMART" id="SM00893"/>
    </source>
</evidence>
<dbReference type="PANTHER" id="PTHR43153:SF1">
    <property type="entry name" value="ELECTRON TRANSFER FLAVOPROTEIN SUBUNIT ALPHA, MITOCHONDRIAL"/>
    <property type="match status" value="1"/>
</dbReference>
<dbReference type="InterPro" id="IPR014729">
    <property type="entry name" value="Rossmann-like_a/b/a_fold"/>
</dbReference>
<protein>
    <submittedName>
        <fullName evidence="7">Electron transfer flavoprotein subunit alpha</fullName>
    </submittedName>
</protein>
<comment type="caution">
    <text evidence="7">The sequence shown here is derived from an EMBL/GenBank/DDBJ whole genome shotgun (WGS) entry which is preliminary data.</text>
</comment>
<comment type="similarity">
    <text evidence="1">Belongs to the ETF alpha-subunit/FixB family.</text>
</comment>
<dbReference type="NCBIfam" id="NF008884">
    <property type="entry name" value="PRK11916.1"/>
    <property type="match status" value="1"/>
</dbReference>
<dbReference type="Proteomes" id="UP000306790">
    <property type="component" value="Unassembled WGS sequence"/>
</dbReference>
<dbReference type="SUPFAM" id="SSF52467">
    <property type="entry name" value="DHS-like NAD/FAD-binding domain"/>
    <property type="match status" value="1"/>
</dbReference>
<reference evidence="7 8" key="1">
    <citation type="submission" date="2018-05" db="EMBL/GenBank/DDBJ databases">
        <title>Isolation and genomic analyses of lactose-positive bacteria from faecal samples of preterm neonates.</title>
        <authorList>
            <person name="Chen Y."/>
            <person name="Brook T.C."/>
            <person name="O'Neill I."/>
            <person name="Soe C.Z."/>
            <person name="Hall L.J."/>
            <person name="Hoyles L."/>
        </authorList>
    </citation>
    <scope>NUCLEOTIDE SEQUENCE [LARGE SCALE GENOMIC DNA]</scope>
    <source>
        <strain evidence="7 8">P080C CL</strain>
    </source>
</reference>
<keyword evidence="8" id="KW-1185">Reference proteome</keyword>
<dbReference type="RefSeq" id="WP_048221584.1">
    <property type="nucleotide sequence ID" value="NZ_QFVP01000013.1"/>
</dbReference>
<dbReference type="EMBL" id="QFVP01000013">
    <property type="protein sequence ID" value="THE35367.1"/>
    <property type="molecule type" value="Genomic_DNA"/>
</dbReference>
<dbReference type="PROSITE" id="PS00696">
    <property type="entry name" value="ETF_ALPHA"/>
    <property type="match status" value="1"/>
</dbReference>
<sequence length="311" mass="33754">MSKLANVWVFSDNVERYAELMTGARQWGEQVHIIVQGSEQASRAKRLGADEIIVLEQISPLQRIENYAETLVALIKEHSGLLLMPATKRAKALGARLSIQLNAAMVNDATSVSLDAGALFAEHRMYGGLAFGKEKLNSALAIITIAAGVLEPVEENRENSCPVTSATYITPHHEVICQERRTKPLSSVDLSKAKRVVGVGRGLVAQDDLQMVHNLAAVLGAEVGCSRPIAEGENWMERERYIGVSGVLLKSDLYLTLGISGQIQHMVGGNGAKIIVAINKDKKAPIFNYADYGLVGDIYKVVPALIEQLSR</sequence>
<dbReference type="PIRSF" id="PIRSF000089">
    <property type="entry name" value="Electra_flavoP_a"/>
    <property type="match status" value="1"/>
</dbReference>
<gene>
    <name evidence="7" type="ORF">DJ535_19040</name>
</gene>
<dbReference type="InterPro" id="IPR014730">
    <property type="entry name" value="ETF_a/b_N"/>
</dbReference>
<dbReference type="Gene3D" id="3.40.50.1220">
    <property type="entry name" value="TPP-binding domain"/>
    <property type="match status" value="1"/>
</dbReference>
<keyword evidence="3" id="KW-0285">Flavoprotein</keyword>